<keyword evidence="3" id="KW-1185">Reference proteome</keyword>
<dbReference type="Proteomes" id="UP000606889">
    <property type="component" value="Unassembled WGS sequence"/>
</dbReference>
<gene>
    <name evidence="2" type="ORF">H8S18_07330</name>
</gene>
<dbReference type="EMBL" id="JACOON010000003">
    <property type="protein sequence ID" value="MBC5648147.1"/>
    <property type="molecule type" value="Genomic_DNA"/>
</dbReference>
<reference evidence="2 3" key="1">
    <citation type="submission" date="2020-08" db="EMBL/GenBank/DDBJ databases">
        <title>Genome public.</title>
        <authorList>
            <person name="Liu C."/>
            <person name="Sun Q."/>
        </authorList>
    </citation>
    <scope>NUCLEOTIDE SEQUENCE [LARGE SCALE GENOMIC DNA]</scope>
    <source>
        <strain evidence="2 3">NSJ-35</strain>
    </source>
</reference>
<dbReference type="InterPro" id="IPR024414">
    <property type="entry name" value="Uncharacterised_PrgI"/>
</dbReference>
<organism evidence="2 3">
    <name type="scientific">Christensenella tenuis</name>
    <dbReference type="NCBI Taxonomy" id="2763033"/>
    <lineage>
        <taxon>Bacteria</taxon>
        <taxon>Bacillati</taxon>
        <taxon>Bacillota</taxon>
        <taxon>Clostridia</taxon>
        <taxon>Christensenellales</taxon>
        <taxon>Christensenellaceae</taxon>
        <taxon>Christensenella</taxon>
    </lineage>
</organism>
<evidence type="ECO:0000256" key="1">
    <source>
        <dbReference type="SAM" id="Phobius"/>
    </source>
</evidence>
<sequence length="118" mass="13501">MQTSVITDIGEYEENILAGMTARQLILSAVGIILTAAAYFWAARLFSIQEASYLAIGCGLPCFLFAFAKPHKMSLERFLAIWLESELLSHRKRWYIAENTLYEAIAEKEYSTKRKKEE</sequence>
<protein>
    <submittedName>
        <fullName evidence="2">PrgI family protein</fullName>
    </submittedName>
</protein>
<proteinExistence type="predicted"/>
<evidence type="ECO:0000313" key="3">
    <source>
        <dbReference type="Proteomes" id="UP000606889"/>
    </source>
</evidence>
<name>A0ABR7EED7_9FIRM</name>
<feature type="transmembrane region" description="Helical" evidence="1">
    <location>
        <begin position="25"/>
        <end position="45"/>
    </location>
</feature>
<keyword evidence="1" id="KW-0812">Transmembrane</keyword>
<feature type="transmembrane region" description="Helical" evidence="1">
    <location>
        <begin position="51"/>
        <end position="68"/>
    </location>
</feature>
<dbReference type="RefSeq" id="WP_186857661.1">
    <property type="nucleotide sequence ID" value="NZ_JACOON010000003.1"/>
</dbReference>
<keyword evidence="1" id="KW-1133">Transmembrane helix</keyword>
<keyword evidence="1" id="KW-0472">Membrane</keyword>
<evidence type="ECO:0000313" key="2">
    <source>
        <dbReference type="EMBL" id="MBC5648147.1"/>
    </source>
</evidence>
<accession>A0ABR7EED7</accession>
<comment type="caution">
    <text evidence="2">The sequence shown here is derived from an EMBL/GenBank/DDBJ whole genome shotgun (WGS) entry which is preliminary data.</text>
</comment>
<dbReference type="Pfam" id="PF12666">
    <property type="entry name" value="PrgI"/>
    <property type="match status" value="1"/>
</dbReference>